<reference evidence="3 4" key="1">
    <citation type="journal article" date="2019" name="Int. J. Syst. Evol. Microbiol.">
        <title>The Global Catalogue of Microorganisms (GCM) 10K type strain sequencing project: providing services to taxonomists for standard genome sequencing and annotation.</title>
        <authorList>
            <consortium name="The Broad Institute Genomics Platform"/>
            <consortium name="The Broad Institute Genome Sequencing Center for Infectious Disease"/>
            <person name="Wu L."/>
            <person name="Ma J."/>
        </authorList>
    </citation>
    <scope>NUCLEOTIDE SEQUENCE [LARGE SCALE GENOMIC DNA]</scope>
    <source>
        <strain evidence="3 4">JCM 13250</strain>
    </source>
</reference>
<evidence type="ECO:0000256" key="1">
    <source>
        <dbReference type="SAM" id="MobiDB-lite"/>
    </source>
</evidence>
<evidence type="ECO:0000313" key="4">
    <source>
        <dbReference type="Proteomes" id="UP001500218"/>
    </source>
</evidence>
<feature type="compositionally biased region" description="Low complexity" evidence="1">
    <location>
        <begin position="79"/>
        <end position="104"/>
    </location>
</feature>
<name>A0ABN2MFQ2_9ACTN</name>
<keyword evidence="2" id="KW-0812">Transmembrane</keyword>
<feature type="region of interest" description="Disordered" evidence="1">
    <location>
        <begin position="45"/>
        <end position="118"/>
    </location>
</feature>
<evidence type="ECO:0000256" key="2">
    <source>
        <dbReference type="SAM" id="Phobius"/>
    </source>
</evidence>
<keyword evidence="4" id="KW-1185">Reference proteome</keyword>
<dbReference type="RefSeq" id="WP_344137197.1">
    <property type="nucleotide sequence ID" value="NZ_BAAALT010000205.1"/>
</dbReference>
<feature type="transmembrane region" description="Helical" evidence="2">
    <location>
        <begin position="21"/>
        <end position="42"/>
    </location>
</feature>
<keyword evidence="2" id="KW-0472">Membrane</keyword>
<dbReference type="Proteomes" id="UP001500218">
    <property type="component" value="Unassembled WGS sequence"/>
</dbReference>
<dbReference type="EMBL" id="BAAALT010000205">
    <property type="protein sequence ID" value="GAA1823635.1"/>
    <property type="molecule type" value="Genomic_DNA"/>
</dbReference>
<keyword evidence="2" id="KW-1133">Transmembrane helix</keyword>
<accession>A0ABN2MFQ2</accession>
<sequence>MARRARPVFVDRTGRRLRLARLVSVGVAVFLAAIMGMLVFALSGAPSGQAPDLPAAARDKPKATTPAPRPPSASPTPTPSAATPRTATRTTARTAGATVGTTSRPGRAPTNRGKPTKR</sequence>
<feature type="compositionally biased region" description="Pro residues" evidence="1">
    <location>
        <begin position="67"/>
        <end position="78"/>
    </location>
</feature>
<evidence type="ECO:0000313" key="3">
    <source>
        <dbReference type="EMBL" id="GAA1823635.1"/>
    </source>
</evidence>
<protein>
    <submittedName>
        <fullName evidence="3">Uncharacterized protein</fullName>
    </submittedName>
</protein>
<comment type="caution">
    <text evidence="3">The sequence shown here is derived from an EMBL/GenBank/DDBJ whole genome shotgun (WGS) entry which is preliminary data.</text>
</comment>
<gene>
    <name evidence="3" type="ORF">GCM10009682_49880</name>
</gene>
<organism evidence="3 4">
    <name type="scientific">Luedemannella flava</name>
    <dbReference type="NCBI Taxonomy" id="349316"/>
    <lineage>
        <taxon>Bacteria</taxon>
        <taxon>Bacillati</taxon>
        <taxon>Actinomycetota</taxon>
        <taxon>Actinomycetes</taxon>
        <taxon>Micromonosporales</taxon>
        <taxon>Micromonosporaceae</taxon>
        <taxon>Luedemannella</taxon>
    </lineage>
</organism>
<proteinExistence type="predicted"/>